<dbReference type="Proteomes" id="UP000603369">
    <property type="component" value="Unassembled WGS sequence"/>
</dbReference>
<comment type="caution">
    <text evidence="2">The sequence shown here is derived from an EMBL/GenBank/DDBJ whole genome shotgun (WGS) entry which is preliminary data.</text>
</comment>
<reference evidence="2 3" key="1">
    <citation type="submission" date="2020-12" db="EMBL/GenBank/DDBJ databases">
        <title>Draft genome sequence of the commensal strain Corynebacterium tuberculostearicum MFP09/CIP 102622 isolated from human skin.</title>
        <authorList>
            <person name="Boukerb A.M."/>
            <person name="Janvier X."/>
            <person name="Feuilloley M.G.J."/>
            <person name="Groboillot A."/>
        </authorList>
    </citation>
    <scope>NUCLEOTIDE SEQUENCE [LARGE SCALE GENOMIC DNA]</scope>
    <source>
        <strain evidence="2 3">CIP 102622</strain>
    </source>
</reference>
<dbReference type="AlphaFoldDB" id="A0A8I1LC93"/>
<feature type="region of interest" description="Disordered" evidence="1">
    <location>
        <begin position="90"/>
        <end position="114"/>
    </location>
</feature>
<name>A0A8I1LC93_9CORY</name>
<dbReference type="EMBL" id="JAEHFL010000003">
    <property type="protein sequence ID" value="MBK3427434.1"/>
    <property type="molecule type" value="Genomic_DNA"/>
</dbReference>
<accession>A0A8I1LC93</accession>
<protein>
    <submittedName>
        <fullName evidence="2">Uncharacterized protein</fullName>
    </submittedName>
</protein>
<keyword evidence="3" id="KW-1185">Reference proteome</keyword>
<evidence type="ECO:0000256" key="1">
    <source>
        <dbReference type="SAM" id="MobiDB-lite"/>
    </source>
</evidence>
<feature type="region of interest" description="Disordered" evidence="1">
    <location>
        <begin position="41"/>
        <end position="78"/>
    </location>
</feature>
<evidence type="ECO:0000313" key="2">
    <source>
        <dbReference type="EMBL" id="MBK3427434.1"/>
    </source>
</evidence>
<evidence type="ECO:0000313" key="3">
    <source>
        <dbReference type="Proteomes" id="UP000603369"/>
    </source>
</evidence>
<proteinExistence type="predicted"/>
<organism evidence="2 3">
    <name type="scientific">Corynebacterium tuberculostearicum</name>
    <dbReference type="NCBI Taxonomy" id="38304"/>
    <lineage>
        <taxon>Bacteria</taxon>
        <taxon>Bacillati</taxon>
        <taxon>Actinomycetota</taxon>
        <taxon>Actinomycetes</taxon>
        <taxon>Mycobacteriales</taxon>
        <taxon>Corynebacteriaceae</taxon>
        <taxon>Corynebacterium</taxon>
    </lineage>
</organism>
<sequence length="114" mass="12108">MSFKLQLDVDNATVGELSALLSAARAAGVRDGDALHLDGTTLTIEVSTPREEKPAPPRPESAPHNSRQAPRSWGRADRIGEATIRSIIDALNDRGENPRGNDYGSFGDGAGYHG</sequence>
<dbReference type="RefSeq" id="WP_005328146.1">
    <property type="nucleotide sequence ID" value="NZ_JAEHFL010000003.1"/>
</dbReference>
<gene>
    <name evidence="2" type="ORF">JDP02_02775</name>
</gene>